<name>A0AA35VZW8_GEOBA</name>
<dbReference type="CDD" id="cd11528">
    <property type="entry name" value="NTP-PPase_MazG_Nterm"/>
    <property type="match status" value="1"/>
</dbReference>
<organism evidence="2 3">
    <name type="scientific">Geodia barretti</name>
    <name type="common">Barrett's horny sponge</name>
    <dbReference type="NCBI Taxonomy" id="519541"/>
    <lineage>
        <taxon>Eukaryota</taxon>
        <taxon>Metazoa</taxon>
        <taxon>Porifera</taxon>
        <taxon>Demospongiae</taxon>
        <taxon>Heteroscleromorpha</taxon>
        <taxon>Tetractinellida</taxon>
        <taxon>Astrophorina</taxon>
        <taxon>Geodiidae</taxon>
        <taxon>Geodia</taxon>
    </lineage>
</organism>
<reference evidence="2" key="1">
    <citation type="submission" date="2023-03" db="EMBL/GenBank/DDBJ databases">
        <authorList>
            <person name="Steffen K."/>
            <person name="Cardenas P."/>
        </authorList>
    </citation>
    <scope>NUCLEOTIDE SEQUENCE</scope>
</reference>
<dbReference type="NCBIfam" id="NF007113">
    <property type="entry name" value="PRK09562.1"/>
    <property type="match status" value="1"/>
</dbReference>
<dbReference type="NCBIfam" id="TIGR00444">
    <property type="entry name" value="mazG"/>
    <property type="match status" value="1"/>
</dbReference>
<evidence type="ECO:0000313" key="3">
    <source>
        <dbReference type="Proteomes" id="UP001174909"/>
    </source>
</evidence>
<dbReference type="GO" id="GO:0047429">
    <property type="term" value="F:nucleoside triphosphate diphosphatase activity"/>
    <property type="evidence" value="ECO:0007669"/>
    <property type="project" value="InterPro"/>
</dbReference>
<dbReference type="GO" id="GO:0046047">
    <property type="term" value="P:TTP catabolic process"/>
    <property type="evidence" value="ECO:0007669"/>
    <property type="project" value="TreeGrafter"/>
</dbReference>
<dbReference type="GO" id="GO:0046052">
    <property type="term" value="P:UTP catabolic process"/>
    <property type="evidence" value="ECO:0007669"/>
    <property type="project" value="TreeGrafter"/>
</dbReference>
<dbReference type="GO" id="GO:0006950">
    <property type="term" value="P:response to stress"/>
    <property type="evidence" value="ECO:0007669"/>
    <property type="project" value="UniProtKB-ARBA"/>
</dbReference>
<dbReference type="InterPro" id="IPR021130">
    <property type="entry name" value="PRib-ATP_PPHydrolase-like"/>
</dbReference>
<dbReference type="FunFam" id="1.10.287.1080:FF:000001">
    <property type="entry name" value="Nucleoside triphosphate pyrophosphohydrolase"/>
    <property type="match status" value="1"/>
</dbReference>
<dbReference type="GO" id="GO:0046081">
    <property type="term" value="P:dUTP catabolic process"/>
    <property type="evidence" value="ECO:0007669"/>
    <property type="project" value="TreeGrafter"/>
</dbReference>
<dbReference type="InterPro" id="IPR011551">
    <property type="entry name" value="NTP_PyrPHydrolase_MazG"/>
</dbReference>
<dbReference type="Proteomes" id="UP001174909">
    <property type="component" value="Unassembled WGS sequence"/>
</dbReference>
<accession>A0AA35VZW8</accession>
<dbReference type="AlphaFoldDB" id="A0AA35VZW8"/>
<keyword evidence="3" id="KW-1185">Reference proteome</keyword>
<gene>
    <name evidence="2" type="ORF">GBAR_LOCUS1132</name>
</gene>
<sequence length="275" mass="30890">MNDDHNPPIPEAQIGEFQSLIDIVARLRAPGGCPWDAEQTHESLKRNLLEECYEALEAIDNETPMELAEELGDILVQVAFHADIARQAGSFDIADVLTAINRKLIRRHPHVFADGTASDARQVERNWEQLKAEERRQAGKPDPSAMDSVPVTLPALTAAQLIQDRAARFGFDWDEVDGVLDKISEEIAEFRAAKTESERADEFGDILFALVNLARWSGVHAEDALRQSNGRFRNRYRTMERLARERGLEFSAMALEDKEALWQEAKAVERSAISG</sequence>
<dbReference type="GO" id="GO:0046061">
    <property type="term" value="P:dATP catabolic process"/>
    <property type="evidence" value="ECO:0007669"/>
    <property type="project" value="TreeGrafter"/>
</dbReference>
<dbReference type="SUPFAM" id="SSF101386">
    <property type="entry name" value="all-alpha NTP pyrophosphatases"/>
    <property type="match status" value="2"/>
</dbReference>
<dbReference type="Gene3D" id="1.10.287.1080">
    <property type="entry name" value="MazG-like"/>
    <property type="match status" value="2"/>
</dbReference>
<dbReference type="InterPro" id="IPR004518">
    <property type="entry name" value="MazG-like_dom"/>
</dbReference>
<dbReference type="Pfam" id="PF03819">
    <property type="entry name" value="MazG"/>
    <property type="match status" value="1"/>
</dbReference>
<proteinExistence type="predicted"/>
<dbReference type="PANTHER" id="PTHR30522">
    <property type="entry name" value="NUCLEOSIDE TRIPHOSPHATE PYROPHOSPHOHYDROLASE"/>
    <property type="match status" value="1"/>
</dbReference>
<evidence type="ECO:0000259" key="1">
    <source>
        <dbReference type="Pfam" id="PF03819"/>
    </source>
</evidence>
<dbReference type="Pfam" id="PF01503">
    <property type="entry name" value="PRA-PH"/>
    <property type="match status" value="1"/>
</dbReference>
<comment type="caution">
    <text evidence="2">The sequence shown here is derived from an EMBL/GenBank/DDBJ whole genome shotgun (WGS) entry which is preliminary data.</text>
</comment>
<dbReference type="InterPro" id="IPR048011">
    <property type="entry name" value="NTP-PPase_MazG-like_C"/>
</dbReference>
<feature type="domain" description="NTP pyrophosphohydrolase MazG-like" evidence="1">
    <location>
        <begin position="39"/>
        <end position="112"/>
    </location>
</feature>
<dbReference type="GO" id="GO:0046076">
    <property type="term" value="P:dTTP catabolic process"/>
    <property type="evidence" value="ECO:0007669"/>
    <property type="project" value="TreeGrafter"/>
</dbReference>
<dbReference type="InterPro" id="IPR048015">
    <property type="entry name" value="NTP-PPase_MazG-like_N"/>
</dbReference>
<dbReference type="GO" id="GO:0006203">
    <property type="term" value="P:dGTP catabolic process"/>
    <property type="evidence" value="ECO:0007669"/>
    <property type="project" value="TreeGrafter"/>
</dbReference>
<dbReference type="CDD" id="cd11529">
    <property type="entry name" value="NTP-PPase_MazG_Cterm"/>
    <property type="match status" value="1"/>
</dbReference>
<dbReference type="PANTHER" id="PTHR30522:SF0">
    <property type="entry name" value="NUCLEOSIDE TRIPHOSPHATE PYROPHOSPHOHYDROLASE"/>
    <property type="match status" value="1"/>
</dbReference>
<protein>
    <submittedName>
        <fullName evidence="2">Uncharacterized protein YabN</fullName>
    </submittedName>
</protein>
<evidence type="ECO:0000313" key="2">
    <source>
        <dbReference type="EMBL" id="CAI7992793.1"/>
    </source>
</evidence>
<dbReference type="EMBL" id="CASHTH010000161">
    <property type="protein sequence ID" value="CAI7992793.1"/>
    <property type="molecule type" value="Genomic_DNA"/>
</dbReference>